<name>A0A6M8MEX6_9PSED</name>
<dbReference type="Proteomes" id="UP000501989">
    <property type="component" value="Chromosome"/>
</dbReference>
<feature type="chain" id="PRO_5026726237" description="Lipoprotein" evidence="1">
    <location>
        <begin position="28"/>
        <end position="46"/>
    </location>
</feature>
<organism evidence="2 3">
    <name type="scientific">Pseudomonas graminis</name>
    <dbReference type="NCBI Taxonomy" id="158627"/>
    <lineage>
        <taxon>Bacteria</taxon>
        <taxon>Pseudomonadati</taxon>
        <taxon>Pseudomonadota</taxon>
        <taxon>Gammaproteobacteria</taxon>
        <taxon>Pseudomonadales</taxon>
        <taxon>Pseudomonadaceae</taxon>
        <taxon>Pseudomonas</taxon>
    </lineage>
</organism>
<sequence>MPCRHIVKYMILALAFGSCLTYTQATALATASAASPSMLIPKCEFI</sequence>
<feature type="signal peptide" evidence="1">
    <location>
        <begin position="1"/>
        <end position="27"/>
    </location>
</feature>
<gene>
    <name evidence="2" type="ORF">FX982_01333</name>
</gene>
<reference evidence="3" key="1">
    <citation type="submission" date="2019-12" db="EMBL/GenBank/DDBJ databases">
        <title>Endophytic bacteria associated with Panax ginseng seedlings.</title>
        <authorList>
            <person name="Park J.M."/>
            <person name="Shin R."/>
            <person name="Jo S.H."/>
        </authorList>
    </citation>
    <scope>NUCLEOTIDE SEQUENCE [LARGE SCALE GENOMIC DNA]</scope>
    <source>
        <strain evidence="3">PgKB30</strain>
    </source>
</reference>
<dbReference type="EMBL" id="CP053746">
    <property type="protein sequence ID" value="QKF50396.1"/>
    <property type="molecule type" value="Genomic_DNA"/>
</dbReference>
<evidence type="ECO:0000313" key="3">
    <source>
        <dbReference type="Proteomes" id="UP000501989"/>
    </source>
</evidence>
<evidence type="ECO:0000256" key="1">
    <source>
        <dbReference type="SAM" id="SignalP"/>
    </source>
</evidence>
<dbReference type="KEGG" id="pgg:FX982_01333"/>
<evidence type="ECO:0008006" key="4">
    <source>
        <dbReference type="Google" id="ProtNLM"/>
    </source>
</evidence>
<dbReference type="PROSITE" id="PS51257">
    <property type="entry name" value="PROKAR_LIPOPROTEIN"/>
    <property type="match status" value="1"/>
</dbReference>
<protein>
    <recommendedName>
        <fullName evidence="4">Lipoprotein</fullName>
    </recommendedName>
</protein>
<proteinExistence type="predicted"/>
<keyword evidence="1" id="KW-0732">Signal</keyword>
<keyword evidence="3" id="KW-1185">Reference proteome</keyword>
<accession>A0A6M8MEX6</accession>
<dbReference type="AlphaFoldDB" id="A0A6M8MEX6"/>
<evidence type="ECO:0000313" key="2">
    <source>
        <dbReference type="EMBL" id="QKF50396.1"/>
    </source>
</evidence>